<name>A0A127FC89_STEDE</name>
<dbReference type="AlphaFoldDB" id="A0A127FC89"/>
<sequence>MKRTDALHEFMTSMGLTIPRGLYDTTLANGVLASALISAAVKKFTEDNGGLVAAVSDKRITPQRYFVAEFLTMPKKDAQALIMQGRSPGTRKEMIEILDVSTQALWKYEKKYGEVLRMLRAEFGVATRLEFIALVRAATTGQLADPDASTP</sequence>
<dbReference type="Proteomes" id="UP000070250">
    <property type="component" value="Chromosome"/>
</dbReference>
<proteinExistence type="predicted"/>
<dbReference type="EMBL" id="CP011971">
    <property type="protein sequence ID" value="AMN47199.1"/>
    <property type="molecule type" value="Genomic_DNA"/>
</dbReference>
<dbReference type="RefSeq" id="WP_066920469.1">
    <property type="nucleotide sequence ID" value="NZ_CP011971.1"/>
</dbReference>
<keyword evidence="2" id="KW-1185">Reference proteome</keyword>
<dbReference type="KEGG" id="sdf:ACG33_08845"/>
<gene>
    <name evidence="1" type="ORF">ACG33_08845</name>
</gene>
<evidence type="ECO:0000313" key="2">
    <source>
        <dbReference type="Proteomes" id="UP000070250"/>
    </source>
</evidence>
<evidence type="ECO:0000313" key="1">
    <source>
        <dbReference type="EMBL" id="AMN47199.1"/>
    </source>
</evidence>
<accession>A0A127FC89</accession>
<protein>
    <submittedName>
        <fullName evidence="1">Uncharacterized protein</fullName>
    </submittedName>
</protein>
<dbReference type="STRING" id="465721.ACG33_08845"/>
<reference evidence="1 2" key="1">
    <citation type="submission" date="2015-06" db="EMBL/GenBank/DDBJ databases">
        <title>A Comprehensive Approach to Explore the Metabolic and Phylogenetic Diversity of Bacterial Steroid Degradation in the Environment: Testosterone as an Example.</title>
        <authorList>
            <person name="Yang F.-C."/>
            <person name="Chen Y.-L."/>
            <person name="Yu C.-P."/>
            <person name="Tang S.-L."/>
            <person name="Wang P.-H."/>
            <person name="Ismail W."/>
            <person name="Wang C.-H."/>
            <person name="Yang C.-Y."/>
            <person name="Chiang Y.-R."/>
        </authorList>
    </citation>
    <scope>NUCLEOTIDE SEQUENCE [LARGE SCALE GENOMIC DNA]</scope>
    <source>
        <strain evidence="1 2">DSM 18526</strain>
    </source>
</reference>
<organism evidence="1 2">
    <name type="scientific">Steroidobacter denitrificans</name>
    <dbReference type="NCBI Taxonomy" id="465721"/>
    <lineage>
        <taxon>Bacteria</taxon>
        <taxon>Pseudomonadati</taxon>
        <taxon>Pseudomonadota</taxon>
        <taxon>Gammaproteobacteria</taxon>
        <taxon>Steroidobacterales</taxon>
        <taxon>Steroidobacteraceae</taxon>
        <taxon>Steroidobacter</taxon>
    </lineage>
</organism>